<evidence type="ECO:0000256" key="5">
    <source>
        <dbReference type="RuleBase" id="RU361153"/>
    </source>
</evidence>
<evidence type="ECO:0000256" key="2">
    <source>
        <dbReference type="ARBA" id="ARBA00012601"/>
    </source>
</evidence>
<sequence>MTSIRRGALIALLVVALALTSIAVVRPPEPTRSWMRGINVATLLTQAVTIYDHPDDTRTGEPPSSYERLRQRGHRLIRLPVDWSFLQPGLGSGDESFHPAYWSAIRAEVGKIKAAGMSVVLGLHNGCEWRAPRAQTEPLVCGAGLTVEQTNQVWRRISEGFRDEPAVVAYDLFNEPTRFSHPTRADLQSPDKPGYAVYQRHVNEVVRTLRAAGDRTVVWVESLCCSRFSDFAYTDPTGGWVEDPLRRIVYSQHMYPVRNSGEGEVFDPAKLDDGYVRDAGRSWVDLGYERGFLGRLRTFGDWCVRSGVECSVGEVGWYGPGQSAESAEQWNRLGDRWYALANRYGMAVTYFGTSSAFHSPLWAYDAPGPDVWFPAAGLSQAQSQAAVIEKPEHLSRG</sequence>
<dbReference type="Proteomes" id="UP000317291">
    <property type="component" value="Unassembled WGS sequence"/>
</dbReference>
<evidence type="ECO:0000256" key="1">
    <source>
        <dbReference type="ARBA" id="ARBA00000966"/>
    </source>
</evidence>
<keyword evidence="4 5" id="KW-0326">Glycosidase</keyword>
<dbReference type="AlphaFoldDB" id="A0A5C5RFU3"/>
<evidence type="ECO:0000313" key="8">
    <source>
        <dbReference type="Proteomes" id="UP000317291"/>
    </source>
</evidence>
<dbReference type="PANTHER" id="PTHR34142">
    <property type="entry name" value="ENDO-BETA-1,4-GLUCANASE A"/>
    <property type="match status" value="1"/>
</dbReference>
<reference evidence="7 8" key="1">
    <citation type="submission" date="2019-06" db="EMBL/GenBank/DDBJ databases">
        <title>Tsukamurella conjunctivitidis sp. nov., Tsukamurella assacharolytica sp. nov. and Tsukamurella sputae sp. nov. isolated from patients with conjunctivitis, bacteraemia (lymphoma) and respiratory infection (sputum) in Hong Kong.</title>
        <authorList>
            <person name="Teng J.L.L."/>
            <person name="Lee H.H."/>
            <person name="Fong J.Y.H."/>
            <person name="Fok K.M.N."/>
            <person name="Lau S.K.P."/>
            <person name="Woo P.C.Y."/>
        </authorList>
    </citation>
    <scope>NUCLEOTIDE SEQUENCE [LARGE SCALE GENOMIC DNA]</scope>
    <source>
        <strain evidence="7 8">HKU71</strain>
    </source>
</reference>
<gene>
    <name evidence="7" type="ORF">FK529_02850</name>
</gene>
<organism evidence="7 8">
    <name type="scientific">Tsukamurella asaccharolytica</name>
    <dbReference type="NCBI Taxonomy" id="2592067"/>
    <lineage>
        <taxon>Bacteria</taxon>
        <taxon>Bacillati</taxon>
        <taxon>Actinomycetota</taxon>
        <taxon>Actinomycetes</taxon>
        <taxon>Mycobacteriales</taxon>
        <taxon>Tsukamurellaceae</taxon>
        <taxon>Tsukamurella</taxon>
    </lineage>
</organism>
<dbReference type="InterPro" id="IPR001547">
    <property type="entry name" value="Glyco_hydro_5"/>
</dbReference>
<comment type="caution">
    <text evidence="7">The sequence shown here is derived from an EMBL/GenBank/DDBJ whole genome shotgun (WGS) entry which is preliminary data.</text>
</comment>
<dbReference type="GO" id="GO:0009251">
    <property type="term" value="P:glucan catabolic process"/>
    <property type="evidence" value="ECO:0007669"/>
    <property type="project" value="TreeGrafter"/>
</dbReference>
<dbReference type="SUPFAM" id="SSF51445">
    <property type="entry name" value="(Trans)glycosidases"/>
    <property type="match status" value="1"/>
</dbReference>
<dbReference type="Gene3D" id="3.20.20.80">
    <property type="entry name" value="Glycosidases"/>
    <property type="match status" value="1"/>
</dbReference>
<evidence type="ECO:0000259" key="6">
    <source>
        <dbReference type="Pfam" id="PF00150"/>
    </source>
</evidence>
<dbReference type="PANTHER" id="PTHR34142:SF1">
    <property type="entry name" value="GLYCOSIDE HYDROLASE FAMILY 5 DOMAIN-CONTAINING PROTEIN"/>
    <property type="match status" value="1"/>
</dbReference>
<evidence type="ECO:0000313" key="7">
    <source>
        <dbReference type="EMBL" id="TWS21542.1"/>
    </source>
</evidence>
<dbReference type="RefSeq" id="WP_146559363.1">
    <property type="nucleotide sequence ID" value="NZ_VIGW01000001.1"/>
</dbReference>
<dbReference type="Pfam" id="PF00150">
    <property type="entry name" value="Cellulase"/>
    <property type="match status" value="1"/>
</dbReference>
<dbReference type="EC" id="3.2.1.4" evidence="2"/>
<protein>
    <recommendedName>
        <fullName evidence="2">cellulase</fullName>
        <ecNumber evidence="2">3.2.1.4</ecNumber>
    </recommendedName>
</protein>
<dbReference type="OrthoDB" id="4771662at2"/>
<comment type="catalytic activity">
    <reaction evidence="1">
        <text>Endohydrolysis of (1-&gt;4)-beta-D-glucosidic linkages in cellulose, lichenin and cereal beta-D-glucans.</text>
        <dbReference type="EC" id="3.2.1.4"/>
    </reaction>
</comment>
<comment type="similarity">
    <text evidence="5">Belongs to the glycosyl hydrolase 5 (cellulase A) family.</text>
</comment>
<keyword evidence="8" id="KW-1185">Reference proteome</keyword>
<dbReference type="PROSITE" id="PS00659">
    <property type="entry name" value="GLYCOSYL_HYDROL_F5"/>
    <property type="match status" value="1"/>
</dbReference>
<proteinExistence type="inferred from homology"/>
<name>A0A5C5RFU3_9ACTN</name>
<evidence type="ECO:0000256" key="3">
    <source>
        <dbReference type="ARBA" id="ARBA00022801"/>
    </source>
</evidence>
<dbReference type="InterPro" id="IPR018087">
    <property type="entry name" value="Glyco_hydro_5_CS"/>
</dbReference>
<dbReference type="InterPro" id="IPR017853">
    <property type="entry name" value="GH"/>
</dbReference>
<dbReference type="GO" id="GO:0008810">
    <property type="term" value="F:cellulase activity"/>
    <property type="evidence" value="ECO:0007669"/>
    <property type="project" value="UniProtKB-EC"/>
</dbReference>
<accession>A0A5C5RFU3</accession>
<feature type="domain" description="Glycoside hydrolase family 5" evidence="6">
    <location>
        <begin position="67"/>
        <end position="351"/>
    </location>
</feature>
<evidence type="ECO:0000256" key="4">
    <source>
        <dbReference type="ARBA" id="ARBA00023295"/>
    </source>
</evidence>
<dbReference type="EMBL" id="VIGW01000001">
    <property type="protein sequence ID" value="TWS21542.1"/>
    <property type="molecule type" value="Genomic_DNA"/>
</dbReference>
<keyword evidence="3 5" id="KW-0378">Hydrolase</keyword>